<sequence length="330" mass="35129">MTRVRVIVDNDFSADPDDLVQLAHQALSPSAELRLVIGSHLRPDDGFDASPTQAANAAVIARDLLARCGRRDVPVLAGAETALQGGEPHDTEAARAIIAEAQRDDTDAPLFYCAGAGLTDLASALLLEPAIASRITLIWIGGGEYPHAVPPPGADPIEYNLAIDVPAAGTVFDQPELEIWQVPRDAYRRALMSFAEIETRIRPHGALGAHLADALMSVDAMTRRYGIDIGETYVLGDSPLVLLSTLQSSFQPAPSSSTFRDLPRPTIGADGQYGARPASDPAAGSVVRVWESVDVRLMFDDFVAKLALCAQGRAIPASTESSLTHHAVLR</sequence>
<keyword evidence="3" id="KW-0378">Hydrolase</keyword>
<dbReference type="GO" id="GO:0016799">
    <property type="term" value="F:hydrolase activity, hydrolyzing N-glycosyl compounds"/>
    <property type="evidence" value="ECO:0007669"/>
    <property type="project" value="InterPro"/>
</dbReference>
<dbReference type="AlphaFoldDB" id="A0A9D2H5G5"/>
<evidence type="ECO:0000259" key="2">
    <source>
        <dbReference type="Pfam" id="PF01156"/>
    </source>
</evidence>
<dbReference type="Proteomes" id="UP000824220">
    <property type="component" value="Unassembled WGS sequence"/>
</dbReference>
<proteinExistence type="predicted"/>
<dbReference type="InterPro" id="IPR036452">
    <property type="entry name" value="Ribo_hydro-like"/>
</dbReference>
<feature type="region of interest" description="Disordered" evidence="1">
    <location>
        <begin position="254"/>
        <end position="280"/>
    </location>
</feature>
<name>A0A9D2H5G5_9MICO</name>
<evidence type="ECO:0000313" key="3">
    <source>
        <dbReference type="EMBL" id="HJA03756.1"/>
    </source>
</evidence>
<reference evidence="3" key="2">
    <citation type="submission" date="2021-04" db="EMBL/GenBank/DDBJ databases">
        <authorList>
            <person name="Gilroy R."/>
        </authorList>
    </citation>
    <scope>NUCLEOTIDE SEQUENCE</scope>
    <source>
        <strain evidence="3">ChiHjej8B7-3636</strain>
    </source>
</reference>
<protein>
    <submittedName>
        <fullName evidence="3">Nucleoside hydrolase</fullName>
    </submittedName>
</protein>
<dbReference type="EMBL" id="DXAM01000040">
    <property type="protein sequence ID" value="HJA03756.1"/>
    <property type="molecule type" value="Genomic_DNA"/>
</dbReference>
<accession>A0A9D2H5G5</accession>
<dbReference type="Gene3D" id="3.90.245.10">
    <property type="entry name" value="Ribonucleoside hydrolase-like"/>
    <property type="match status" value="1"/>
</dbReference>
<evidence type="ECO:0000256" key="1">
    <source>
        <dbReference type="SAM" id="MobiDB-lite"/>
    </source>
</evidence>
<evidence type="ECO:0000313" key="4">
    <source>
        <dbReference type="Proteomes" id="UP000824220"/>
    </source>
</evidence>
<dbReference type="Pfam" id="PF01156">
    <property type="entry name" value="IU_nuc_hydro"/>
    <property type="match status" value="1"/>
</dbReference>
<comment type="caution">
    <text evidence="3">The sequence shown here is derived from an EMBL/GenBank/DDBJ whole genome shotgun (WGS) entry which is preliminary data.</text>
</comment>
<gene>
    <name evidence="3" type="ORF">H9800_02715</name>
</gene>
<dbReference type="SUPFAM" id="SSF53590">
    <property type="entry name" value="Nucleoside hydrolase"/>
    <property type="match status" value="1"/>
</dbReference>
<reference evidence="3" key="1">
    <citation type="journal article" date="2021" name="PeerJ">
        <title>Extensive microbial diversity within the chicken gut microbiome revealed by metagenomics and culture.</title>
        <authorList>
            <person name="Gilroy R."/>
            <person name="Ravi A."/>
            <person name="Getino M."/>
            <person name="Pursley I."/>
            <person name="Horton D.L."/>
            <person name="Alikhan N.F."/>
            <person name="Baker D."/>
            <person name="Gharbi K."/>
            <person name="Hall N."/>
            <person name="Watson M."/>
            <person name="Adriaenssens E.M."/>
            <person name="Foster-Nyarko E."/>
            <person name="Jarju S."/>
            <person name="Secka A."/>
            <person name="Antonio M."/>
            <person name="Oren A."/>
            <person name="Chaudhuri R.R."/>
            <person name="La Ragione R."/>
            <person name="Hildebrand F."/>
            <person name="Pallen M.J."/>
        </authorList>
    </citation>
    <scope>NUCLEOTIDE SEQUENCE</scope>
    <source>
        <strain evidence="3">ChiHjej8B7-3636</strain>
    </source>
</reference>
<organism evidence="3 4">
    <name type="scientific">Candidatus Microbacterium stercoravium</name>
    <dbReference type="NCBI Taxonomy" id="2838697"/>
    <lineage>
        <taxon>Bacteria</taxon>
        <taxon>Bacillati</taxon>
        <taxon>Actinomycetota</taxon>
        <taxon>Actinomycetes</taxon>
        <taxon>Micrococcales</taxon>
        <taxon>Microbacteriaceae</taxon>
        <taxon>Microbacterium</taxon>
    </lineage>
</organism>
<feature type="domain" description="Inosine/uridine-preferring nucleoside hydrolase" evidence="2">
    <location>
        <begin position="6"/>
        <end position="224"/>
    </location>
</feature>
<dbReference type="InterPro" id="IPR001910">
    <property type="entry name" value="Inosine/uridine_hydrolase_dom"/>
</dbReference>